<evidence type="ECO:0000256" key="3">
    <source>
        <dbReference type="ARBA" id="ARBA00022723"/>
    </source>
</evidence>
<dbReference type="PROSITE" id="PS51257">
    <property type="entry name" value="PROKAR_LIPOPROTEIN"/>
    <property type="match status" value="1"/>
</dbReference>
<evidence type="ECO:0000256" key="2">
    <source>
        <dbReference type="ARBA" id="ARBA00022505"/>
    </source>
</evidence>
<dbReference type="RefSeq" id="WP_160737767.1">
    <property type="nucleotide sequence ID" value="NZ_WTYQ01000001.1"/>
</dbReference>
<dbReference type="PANTHER" id="PTHR30632:SF17">
    <property type="entry name" value="MOLYBDATE-BINDING PROTEIN MODA"/>
    <property type="match status" value="1"/>
</dbReference>
<evidence type="ECO:0000313" key="7">
    <source>
        <dbReference type="EMBL" id="MXP24539.1"/>
    </source>
</evidence>
<dbReference type="InterPro" id="IPR050682">
    <property type="entry name" value="ModA/WtpA"/>
</dbReference>
<organism evidence="7 8">
    <name type="scientific">Altericroceibacterium indicum</name>
    <dbReference type="NCBI Taxonomy" id="374177"/>
    <lineage>
        <taxon>Bacteria</taxon>
        <taxon>Pseudomonadati</taxon>
        <taxon>Pseudomonadota</taxon>
        <taxon>Alphaproteobacteria</taxon>
        <taxon>Sphingomonadales</taxon>
        <taxon>Erythrobacteraceae</taxon>
        <taxon>Altericroceibacterium</taxon>
    </lineage>
</organism>
<proteinExistence type="inferred from homology"/>
<feature type="binding site" evidence="6">
    <location>
        <position position="189"/>
    </location>
    <ligand>
        <name>molybdate</name>
        <dbReference type="ChEBI" id="CHEBI:36264"/>
    </ligand>
</feature>
<dbReference type="CDD" id="cd13536">
    <property type="entry name" value="PBP2_EcModA"/>
    <property type="match status" value="1"/>
</dbReference>
<feature type="binding site" evidence="6">
    <location>
        <position position="207"/>
    </location>
    <ligand>
        <name>molybdate</name>
        <dbReference type="ChEBI" id="CHEBI:36264"/>
    </ligand>
</feature>
<evidence type="ECO:0000256" key="1">
    <source>
        <dbReference type="ARBA" id="ARBA00009175"/>
    </source>
</evidence>
<comment type="subunit">
    <text evidence="5">The complex is composed of two ATP-binding proteins (ModC), two transmembrane proteins (ModB) and a solute-binding protein (ModA).</text>
</comment>
<dbReference type="Pfam" id="PF13531">
    <property type="entry name" value="SBP_bac_11"/>
    <property type="match status" value="1"/>
</dbReference>
<keyword evidence="3 6" id="KW-0479">Metal-binding</keyword>
<dbReference type="PIRSF" id="PIRSF004846">
    <property type="entry name" value="ModA"/>
    <property type="match status" value="1"/>
</dbReference>
<dbReference type="OrthoDB" id="9785015at2"/>
<feature type="binding site" evidence="6">
    <location>
        <position position="75"/>
    </location>
    <ligand>
        <name>molybdate</name>
        <dbReference type="ChEBI" id="CHEBI:36264"/>
    </ligand>
</feature>
<feature type="binding site" evidence="6">
    <location>
        <position position="162"/>
    </location>
    <ligand>
        <name>molybdate</name>
        <dbReference type="ChEBI" id="CHEBI:36264"/>
    </ligand>
</feature>
<evidence type="ECO:0000313" key="8">
    <source>
        <dbReference type="Proteomes" id="UP000460561"/>
    </source>
</evidence>
<dbReference type="EMBL" id="WTYQ01000001">
    <property type="protein sequence ID" value="MXP24539.1"/>
    <property type="molecule type" value="Genomic_DNA"/>
</dbReference>
<evidence type="ECO:0000256" key="5">
    <source>
        <dbReference type="ARBA" id="ARBA00062515"/>
    </source>
</evidence>
<name>A0A845A5D8_9SPHN</name>
<dbReference type="GO" id="GO:0030288">
    <property type="term" value="C:outer membrane-bounded periplasmic space"/>
    <property type="evidence" value="ECO:0007669"/>
    <property type="project" value="TreeGrafter"/>
</dbReference>
<dbReference type="GO" id="GO:1901359">
    <property type="term" value="F:tungstate binding"/>
    <property type="evidence" value="ECO:0007669"/>
    <property type="project" value="UniProtKB-ARBA"/>
</dbReference>
<dbReference type="GO" id="GO:0030973">
    <property type="term" value="F:molybdate ion binding"/>
    <property type="evidence" value="ECO:0007669"/>
    <property type="project" value="TreeGrafter"/>
</dbReference>
<dbReference type="AlphaFoldDB" id="A0A845A5D8"/>
<dbReference type="NCBIfam" id="NF007958">
    <property type="entry name" value="PRK10677.1"/>
    <property type="match status" value="1"/>
</dbReference>
<dbReference type="GO" id="GO:0015689">
    <property type="term" value="P:molybdate ion transport"/>
    <property type="evidence" value="ECO:0007669"/>
    <property type="project" value="InterPro"/>
</dbReference>
<gene>
    <name evidence="7" type="primary">modA</name>
    <name evidence="7" type="ORF">GRI39_00545</name>
</gene>
<protein>
    <submittedName>
        <fullName evidence="7">Molybdate ABC transporter substrate-binding protein</fullName>
    </submittedName>
</protein>
<comment type="similarity">
    <text evidence="1">Belongs to the bacterial solute-binding protein ModA family.</text>
</comment>
<evidence type="ECO:0000256" key="6">
    <source>
        <dbReference type="PIRSR" id="PIRSR004846-1"/>
    </source>
</evidence>
<reference evidence="7 8" key="1">
    <citation type="submission" date="2019-12" db="EMBL/GenBank/DDBJ databases">
        <title>Genomic-based taxomic classification of the family Erythrobacteraceae.</title>
        <authorList>
            <person name="Xu L."/>
        </authorList>
    </citation>
    <scope>NUCLEOTIDE SEQUENCE [LARGE SCALE GENOMIC DNA]</scope>
    <source>
        <strain evidence="7 8">DSM 18604</strain>
    </source>
</reference>
<dbReference type="SUPFAM" id="SSF53850">
    <property type="entry name" value="Periplasmic binding protein-like II"/>
    <property type="match status" value="1"/>
</dbReference>
<keyword evidence="4" id="KW-0732">Signal</keyword>
<dbReference type="Proteomes" id="UP000460561">
    <property type="component" value="Unassembled WGS sequence"/>
</dbReference>
<feature type="binding site" evidence="6">
    <location>
        <position position="48"/>
    </location>
    <ligand>
        <name>molybdate</name>
        <dbReference type="ChEBI" id="CHEBI:36264"/>
    </ligand>
</feature>
<comment type="caution">
    <text evidence="7">The sequence shown here is derived from an EMBL/GenBank/DDBJ whole genome shotgun (WGS) entry which is preliminary data.</text>
</comment>
<evidence type="ECO:0000256" key="4">
    <source>
        <dbReference type="ARBA" id="ARBA00022729"/>
    </source>
</evidence>
<dbReference type="FunFam" id="3.40.190.10:FF:000035">
    <property type="entry name" value="Molybdate ABC transporter substrate-binding protein"/>
    <property type="match status" value="1"/>
</dbReference>
<dbReference type="PANTHER" id="PTHR30632">
    <property type="entry name" value="MOLYBDATE-BINDING PERIPLASMIC PROTEIN"/>
    <property type="match status" value="1"/>
</dbReference>
<accession>A0A845A5D8</accession>
<dbReference type="GO" id="GO:0046872">
    <property type="term" value="F:metal ion binding"/>
    <property type="evidence" value="ECO:0007669"/>
    <property type="project" value="UniProtKB-KW"/>
</dbReference>
<dbReference type="InterPro" id="IPR005950">
    <property type="entry name" value="ModA"/>
</dbReference>
<sequence>MSNISAKQGSKTPFIALLAGLCALLAACSGNVERQEVAKGPVVLAAASLQESMEAAADDWAEYGHPHPILSFAGSSALARQIDSGAPGDLFVSADQDWMDEVAKSGHIKPETRRTLLGNSLVLIGPAGSGDADANMLEKSDQLLAALGDGRLAMADPDAVPAGKYGKAALESLGLWDKVQGKVASAENVRAALALVERGQAPLGIVYATDAAASDKVRILATFPDNSHPAIIYPAAILATSNNPDAEGFLDYLASERGQSLFKRFGFTPAINTSD</sequence>
<keyword evidence="8" id="KW-1185">Reference proteome</keyword>
<keyword evidence="2 6" id="KW-0500">Molybdenum</keyword>
<dbReference type="Gene3D" id="3.40.190.10">
    <property type="entry name" value="Periplasmic binding protein-like II"/>
    <property type="match status" value="2"/>
</dbReference>
<dbReference type="NCBIfam" id="TIGR01256">
    <property type="entry name" value="modA"/>
    <property type="match status" value="1"/>
</dbReference>